<dbReference type="InterPro" id="IPR046469">
    <property type="entry name" value="SAM_HAT_N"/>
</dbReference>
<sequence length="248" mass="26328">MGIVALVTDFGTSAYPGILKGVILAIHPAARIVDLTHAVPPYAVRQGAWLLYTAYRYFPAGTVFLAVVDPGVGSERQRLAVATRRYYFVGPDNGLLYPAASADGIKETVVLPRPPEASLTFEARDIFAPAAARLARGEPLSALGAPGKIKTRLLFYLEGREGEVVHVDAFGNIVTNLPPEPGARRYHLTAANLSLDLPFFETYAAAPPGKPFVITGSAGTLELSVREGSAVALLPLAPGTRVRLEGLP</sequence>
<dbReference type="InterPro" id="IPR046470">
    <property type="entry name" value="SAM_HAT_C"/>
</dbReference>
<dbReference type="InterPro" id="IPR023228">
    <property type="entry name" value="SAM_OH_AdoTrfase_N_sf"/>
</dbReference>
<dbReference type="PIRSF" id="PIRSF006779">
    <property type="entry name" value="UCP006779"/>
    <property type="match status" value="1"/>
</dbReference>
<gene>
    <name evidence="5" type="ORF">EDD75_0896</name>
</gene>
<comment type="caution">
    <text evidence="5">The sequence shown here is derived from an EMBL/GenBank/DDBJ whole genome shotgun (WGS) entry which is preliminary data.</text>
</comment>
<proteinExistence type="inferred from homology"/>
<dbReference type="Gene3D" id="3.40.50.10790">
    <property type="entry name" value="S-adenosyl-l-methionine hydroxide adenosyltransferase, N-terminal"/>
    <property type="match status" value="1"/>
</dbReference>
<keyword evidence="1" id="KW-0949">S-adenosyl-L-methionine</keyword>
<dbReference type="RefSeq" id="WP_170157711.1">
    <property type="nucleotide sequence ID" value="NZ_RKRE01000002.1"/>
</dbReference>
<comment type="similarity">
    <text evidence="2">Belongs to the SAM hydrolase / SAM-dependent halogenase family.</text>
</comment>
<dbReference type="Proteomes" id="UP000282654">
    <property type="component" value="Unassembled WGS sequence"/>
</dbReference>
<feature type="domain" description="S-adenosyl-l-methionine hydroxide adenosyltransferase C-terminal" evidence="4">
    <location>
        <begin position="162"/>
        <end position="243"/>
    </location>
</feature>
<dbReference type="EMBL" id="RKRE01000002">
    <property type="protein sequence ID" value="RPF46645.1"/>
    <property type="molecule type" value="Genomic_DNA"/>
</dbReference>
<evidence type="ECO:0000256" key="1">
    <source>
        <dbReference type="ARBA" id="ARBA00022691"/>
    </source>
</evidence>
<dbReference type="SUPFAM" id="SSF102522">
    <property type="entry name" value="Bacterial fluorinating enzyme, N-terminal domain"/>
    <property type="match status" value="1"/>
</dbReference>
<evidence type="ECO:0000313" key="6">
    <source>
        <dbReference type="Proteomes" id="UP000282654"/>
    </source>
</evidence>
<evidence type="ECO:0008006" key="7">
    <source>
        <dbReference type="Google" id="ProtNLM"/>
    </source>
</evidence>
<evidence type="ECO:0000256" key="2">
    <source>
        <dbReference type="ARBA" id="ARBA00024035"/>
    </source>
</evidence>
<dbReference type="InterPro" id="IPR002747">
    <property type="entry name" value="SAM_OH_AdoTrfase"/>
</dbReference>
<protein>
    <recommendedName>
        <fullName evidence="7">S-adenosyl-l-methionine hydroxide adenosyltransferase</fullName>
    </recommendedName>
</protein>
<name>A0A3N5BLM7_9THEO</name>
<reference evidence="5 6" key="1">
    <citation type="submission" date="2018-11" db="EMBL/GenBank/DDBJ databases">
        <title>Genomic Encyclopedia of Type Strains, Phase IV (KMG-IV): sequencing the most valuable type-strain genomes for metagenomic binning, comparative biology and taxonomic classification.</title>
        <authorList>
            <person name="Goeker M."/>
        </authorList>
    </citation>
    <scope>NUCLEOTIDE SEQUENCE [LARGE SCALE GENOMIC DNA]</scope>
    <source>
        <strain evidence="5 6">DSM 102936</strain>
    </source>
</reference>
<feature type="domain" description="S-adenosyl-l-methionine hydroxide adenosyltransferase N-terminal" evidence="3">
    <location>
        <begin position="4"/>
        <end position="144"/>
    </location>
</feature>
<evidence type="ECO:0000313" key="5">
    <source>
        <dbReference type="EMBL" id="RPF46645.1"/>
    </source>
</evidence>
<dbReference type="Gene3D" id="2.40.30.90">
    <property type="entry name" value="Bacterial fluorinating enzyme like"/>
    <property type="match status" value="1"/>
</dbReference>
<dbReference type="PANTHER" id="PTHR35092">
    <property type="entry name" value="CHLORINASE MJ1651"/>
    <property type="match status" value="1"/>
</dbReference>
<organism evidence="5 6">
    <name type="scientific">Thermodesulfitimonas autotrophica</name>
    <dbReference type="NCBI Taxonomy" id="1894989"/>
    <lineage>
        <taxon>Bacteria</taxon>
        <taxon>Bacillati</taxon>
        <taxon>Bacillota</taxon>
        <taxon>Clostridia</taxon>
        <taxon>Thermoanaerobacterales</taxon>
        <taxon>Thermoanaerobacteraceae</taxon>
        <taxon>Thermodesulfitimonas</taxon>
    </lineage>
</organism>
<dbReference type="InterPro" id="IPR023227">
    <property type="entry name" value="SAM_OH_AdoTrfase_C_sf"/>
</dbReference>
<evidence type="ECO:0000259" key="4">
    <source>
        <dbReference type="Pfam" id="PF20257"/>
    </source>
</evidence>
<dbReference type="AlphaFoldDB" id="A0A3N5BLM7"/>
<dbReference type="SUPFAM" id="SSF101852">
    <property type="entry name" value="Bacterial fluorinating enzyme, C-terminal domain"/>
    <property type="match status" value="1"/>
</dbReference>
<keyword evidence="6" id="KW-1185">Reference proteome</keyword>
<evidence type="ECO:0000259" key="3">
    <source>
        <dbReference type="Pfam" id="PF01887"/>
    </source>
</evidence>
<dbReference type="Pfam" id="PF20257">
    <property type="entry name" value="SAM_HAT_C"/>
    <property type="match status" value="1"/>
</dbReference>
<dbReference type="PANTHER" id="PTHR35092:SF1">
    <property type="entry name" value="CHLORINASE MJ1651"/>
    <property type="match status" value="1"/>
</dbReference>
<accession>A0A3N5BLM7</accession>
<dbReference type="Pfam" id="PF01887">
    <property type="entry name" value="SAM_HAT_N"/>
    <property type="match status" value="1"/>
</dbReference>